<evidence type="ECO:0000256" key="1">
    <source>
        <dbReference type="SAM" id="Phobius"/>
    </source>
</evidence>
<reference evidence="3" key="2">
    <citation type="journal article" date="2017" name="Genome Announc.">
        <title>Draft genome sequence of Paludibacter jiangxiensis NM7(T), a propionate-producing fermentative bacterium.</title>
        <authorList>
            <person name="Qiu Y.-L."/>
            <person name="Tourlousse D.M."/>
            <person name="Matsuura N."/>
            <person name="Ohashi A."/>
            <person name="Sekiguchi Y."/>
        </authorList>
    </citation>
    <scope>NUCLEOTIDE SEQUENCE [LARGE SCALE GENOMIC DNA]</scope>
    <source>
        <strain evidence="3">NM7</strain>
    </source>
</reference>
<keyword evidence="1" id="KW-0472">Membrane</keyword>
<evidence type="ECO:0000313" key="2">
    <source>
        <dbReference type="EMBL" id="GAT63284.1"/>
    </source>
</evidence>
<feature type="transmembrane region" description="Helical" evidence="1">
    <location>
        <begin position="78"/>
        <end position="100"/>
    </location>
</feature>
<keyword evidence="1" id="KW-0812">Transmembrane</keyword>
<evidence type="ECO:0000313" key="3">
    <source>
        <dbReference type="Proteomes" id="UP000076586"/>
    </source>
</evidence>
<dbReference type="STRING" id="681398.PJIAN_3601"/>
<dbReference type="InterPro" id="IPR045692">
    <property type="entry name" value="DUF6057"/>
</dbReference>
<proteinExistence type="predicted"/>
<name>A0A161L895_9BACT</name>
<sequence>MKSKHRIIAISLVALWTVACFVFFQFFYKYHLVHRLDLQLFLYSQEYLSSYFHHPAWLASLAGDFLTQFFYFEVGGSLMLVTLLLALGLLFYLATGKVLSAWTKSEPKHRSVWFWLRVLLSFCAMTWEALRNCDVDYRLSSTIALIGGIALFLLFACTPSLFRYLTGAVLAVIAYWMFGYGIWALLIFILLYELGLRRYLSASGCLVIALVTPFALRQSYYLTVKQAYLIPTNKFWSQPDFMIEKLLKLDVLSASGQWNKVAAMTENDYQNSGLGAYFYNLSHGMRGDLPNKLLSQPQPGPLGLLLPLNPKMSPLAIWSSNEAWFQLGDMTMAEHSALLGMIFSADHRSARMVKRLAEINMVNGDTTAVMKYLGMLQKTWLYKSWADARVPGRESPAVKAWLQRKRSFVAQTDTLRDAVNPAVSLRLLLDSNKENKLAMDYLLCYDMLAKDIDGFMSDYNKYKLSGNEPAESVYAQALLVGLAQRKTPAEEVKKYMIAPEFFSEFTNYTNLYEKNYLGRAYLVSQFGKTYWFYYHFATFK</sequence>
<feature type="transmembrane region" description="Helical" evidence="1">
    <location>
        <begin position="168"/>
        <end position="192"/>
    </location>
</feature>
<feature type="transmembrane region" description="Helical" evidence="1">
    <location>
        <begin position="142"/>
        <end position="162"/>
    </location>
</feature>
<dbReference type="EMBL" id="BDCR01000003">
    <property type="protein sequence ID" value="GAT63284.1"/>
    <property type="molecule type" value="Genomic_DNA"/>
</dbReference>
<dbReference type="Pfam" id="PF19529">
    <property type="entry name" value="DUF6057"/>
    <property type="match status" value="1"/>
</dbReference>
<protein>
    <recommendedName>
        <fullName evidence="4">Transmembrane protein</fullName>
    </recommendedName>
</protein>
<gene>
    <name evidence="2" type="ORF">PJIAN_3601</name>
</gene>
<comment type="caution">
    <text evidence="2">The sequence shown here is derived from an EMBL/GenBank/DDBJ whole genome shotgun (WGS) entry which is preliminary data.</text>
</comment>
<accession>A0A161L895</accession>
<dbReference type="AlphaFoldDB" id="A0A161L895"/>
<dbReference type="OrthoDB" id="1062594at2"/>
<feature type="transmembrane region" description="Helical" evidence="1">
    <location>
        <begin position="7"/>
        <end position="28"/>
    </location>
</feature>
<dbReference type="PROSITE" id="PS51257">
    <property type="entry name" value="PROKAR_LIPOPROTEIN"/>
    <property type="match status" value="1"/>
</dbReference>
<dbReference type="RefSeq" id="WP_068704298.1">
    <property type="nucleotide sequence ID" value="NZ_BDCR01000003.1"/>
</dbReference>
<keyword evidence="1" id="KW-1133">Transmembrane helix</keyword>
<dbReference type="Proteomes" id="UP000076586">
    <property type="component" value="Unassembled WGS sequence"/>
</dbReference>
<organism evidence="2 3">
    <name type="scientific">Paludibacter jiangxiensis</name>
    <dbReference type="NCBI Taxonomy" id="681398"/>
    <lineage>
        <taxon>Bacteria</taxon>
        <taxon>Pseudomonadati</taxon>
        <taxon>Bacteroidota</taxon>
        <taxon>Bacteroidia</taxon>
        <taxon>Bacteroidales</taxon>
        <taxon>Paludibacteraceae</taxon>
        <taxon>Paludibacter</taxon>
    </lineage>
</organism>
<reference evidence="3" key="1">
    <citation type="submission" date="2016-04" db="EMBL/GenBank/DDBJ databases">
        <title>Draft genome sequence of Paludibacter jiangxiensis strain NM7.</title>
        <authorList>
            <person name="Qiu Y."/>
            <person name="Matsuura N."/>
            <person name="Ohashi A."/>
            <person name="Tourlousse M.D."/>
            <person name="Sekiguchi Y."/>
        </authorList>
    </citation>
    <scope>NUCLEOTIDE SEQUENCE [LARGE SCALE GENOMIC DNA]</scope>
    <source>
        <strain evidence="3">NM7</strain>
    </source>
</reference>
<evidence type="ECO:0008006" key="4">
    <source>
        <dbReference type="Google" id="ProtNLM"/>
    </source>
</evidence>
<feature type="transmembrane region" description="Helical" evidence="1">
    <location>
        <begin position="112"/>
        <end position="130"/>
    </location>
</feature>
<keyword evidence="3" id="KW-1185">Reference proteome</keyword>